<dbReference type="SUPFAM" id="SSF161111">
    <property type="entry name" value="Cation efflux protein transmembrane domain-like"/>
    <property type="match status" value="1"/>
</dbReference>
<keyword evidence="6 8" id="KW-1133">Transmembrane helix</keyword>
<evidence type="ECO:0000313" key="11">
    <source>
        <dbReference type="EMBL" id="ANE43474.1"/>
    </source>
</evidence>
<dbReference type="Pfam" id="PF01545">
    <property type="entry name" value="Cation_efflux"/>
    <property type="match status" value="1"/>
</dbReference>
<dbReference type="GO" id="GO:0015086">
    <property type="term" value="F:cadmium ion transmembrane transporter activity"/>
    <property type="evidence" value="ECO:0007669"/>
    <property type="project" value="TreeGrafter"/>
</dbReference>
<dbReference type="EMBL" id="CP011387">
    <property type="protein sequence ID" value="ANE43474.1"/>
    <property type="molecule type" value="Genomic_DNA"/>
</dbReference>
<evidence type="ECO:0000256" key="7">
    <source>
        <dbReference type="ARBA" id="ARBA00023136"/>
    </source>
</evidence>
<feature type="transmembrane region" description="Helical" evidence="8">
    <location>
        <begin position="20"/>
        <end position="41"/>
    </location>
</feature>
<evidence type="ECO:0000256" key="3">
    <source>
        <dbReference type="ARBA" id="ARBA00022448"/>
    </source>
</evidence>
<keyword evidence="5 8" id="KW-0812">Transmembrane</keyword>
<dbReference type="RefSeq" id="WP_064014540.1">
    <property type="nucleotide sequence ID" value="NZ_CP011387.1"/>
</dbReference>
<dbReference type="AlphaFoldDB" id="A0A172T952"/>
<dbReference type="InterPro" id="IPR036837">
    <property type="entry name" value="Cation_efflux_CTD_sf"/>
</dbReference>
<dbReference type="GO" id="GO:0006882">
    <property type="term" value="P:intracellular zinc ion homeostasis"/>
    <property type="evidence" value="ECO:0007669"/>
    <property type="project" value="TreeGrafter"/>
</dbReference>
<dbReference type="STRING" id="1182568.SU48_06505"/>
<keyword evidence="7 8" id="KW-0472">Membrane</keyword>
<keyword evidence="12" id="KW-1185">Reference proteome</keyword>
<dbReference type="InterPro" id="IPR058533">
    <property type="entry name" value="Cation_efflux_TM"/>
</dbReference>
<feature type="transmembrane region" description="Helical" evidence="8">
    <location>
        <begin position="53"/>
        <end position="71"/>
    </location>
</feature>
<dbReference type="SUPFAM" id="SSF160240">
    <property type="entry name" value="Cation efflux protein cytoplasmic domain-like"/>
    <property type="match status" value="1"/>
</dbReference>
<dbReference type="Gene3D" id="1.20.1510.10">
    <property type="entry name" value="Cation efflux protein transmembrane domain"/>
    <property type="match status" value="1"/>
</dbReference>
<dbReference type="InterPro" id="IPR050291">
    <property type="entry name" value="CDF_Transporter"/>
</dbReference>
<evidence type="ECO:0000313" key="12">
    <source>
        <dbReference type="Proteomes" id="UP000077363"/>
    </source>
</evidence>
<evidence type="ECO:0000256" key="6">
    <source>
        <dbReference type="ARBA" id="ARBA00022989"/>
    </source>
</evidence>
<feature type="domain" description="Cation efflux protein cytoplasmic" evidence="10">
    <location>
        <begin position="221"/>
        <end position="295"/>
    </location>
</feature>
<proteinExistence type="inferred from homology"/>
<accession>A0A172T952</accession>
<dbReference type="FunFam" id="3.30.70.1350:FF:000002">
    <property type="entry name" value="Ferrous-iron efflux pump FieF"/>
    <property type="match status" value="1"/>
</dbReference>
<reference evidence="11 12" key="1">
    <citation type="submission" date="2015-01" db="EMBL/GenBank/DDBJ databases">
        <title>Deinococcus puniceus/DY1/ whole genome sequencing.</title>
        <authorList>
            <person name="Kim M.K."/>
            <person name="Srinivasan S."/>
            <person name="Lee J.-J."/>
        </authorList>
    </citation>
    <scope>NUCLEOTIDE SEQUENCE [LARGE SCALE GENOMIC DNA]</scope>
    <source>
        <strain evidence="11 12">DY1</strain>
    </source>
</reference>
<keyword evidence="3" id="KW-0813">Transport</keyword>
<dbReference type="Gene3D" id="3.30.70.1350">
    <property type="entry name" value="Cation efflux protein, cytoplasmic domain"/>
    <property type="match status" value="1"/>
</dbReference>
<feature type="domain" description="Cation efflux protein transmembrane" evidence="9">
    <location>
        <begin position="22"/>
        <end position="214"/>
    </location>
</feature>
<evidence type="ECO:0000256" key="8">
    <source>
        <dbReference type="SAM" id="Phobius"/>
    </source>
</evidence>
<dbReference type="InterPro" id="IPR027470">
    <property type="entry name" value="Cation_efflux_CTD"/>
</dbReference>
<dbReference type="PANTHER" id="PTHR43840">
    <property type="entry name" value="MITOCHONDRIAL METAL TRANSPORTER 1-RELATED"/>
    <property type="match status" value="1"/>
</dbReference>
<evidence type="ECO:0000256" key="5">
    <source>
        <dbReference type="ARBA" id="ARBA00022692"/>
    </source>
</evidence>
<name>A0A172T952_9DEIO</name>
<evidence type="ECO:0000256" key="4">
    <source>
        <dbReference type="ARBA" id="ARBA00022475"/>
    </source>
</evidence>
<sequence length="307" mass="32434">MTSGPLPLPPAPPTSLIRIAAFSVVVALVVLGLKFVAYLLTGSVALYSDALESVINVVAAGGALLALWVAARPADANHPYGHTKAEYLSAVAEGVLIVLAAVSILRVAIPDLTSPRVVDAPLLGLGVNLIATAINAVWASVLLRVGRTARSPALLADGRHVFSDVLTSVGVLIGVLLAKFTGWHVLDPALAILVALNILWSGWNLMRDSVGGLMDAGVNPVTERRIRTVISEQAEGALEIHDLRTRHAGRTTFVEFHLVVASEMTVRAAHAICDRLEDAIRAEMEGAHVTIHVEPQDKAKHHGVLVL</sequence>
<evidence type="ECO:0000259" key="10">
    <source>
        <dbReference type="Pfam" id="PF16916"/>
    </source>
</evidence>
<evidence type="ECO:0000259" key="9">
    <source>
        <dbReference type="Pfam" id="PF01545"/>
    </source>
</evidence>
<comment type="subcellular location">
    <subcellularLocation>
        <location evidence="1">Cell membrane</location>
        <topology evidence="1">Multi-pass membrane protein</topology>
    </subcellularLocation>
</comment>
<evidence type="ECO:0000256" key="1">
    <source>
        <dbReference type="ARBA" id="ARBA00004651"/>
    </source>
</evidence>
<dbReference type="PATRIC" id="fig|1182568.3.peg.1351"/>
<feature type="transmembrane region" description="Helical" evidence="8">
    <location>
        <begin position="185"/>
        <end position="203"/>
    </location>
</feature>
<dbReference type="InterPro" id="IPR027469">
    <property type="entry name" value="Cation_efflux_TMD_sf"/>
</dbReference>
<protein>
    <submittedName>
        <fullName evidence="11">Cadmium transporter</fullName>
    </submittedName>
</protein>
<keyword evidence="4" id="KW-1003">Cell membrane</keyword>
<feature type="transmembrane region" description="Helical" evidence="8">
    <location>
        <begin position="91"/>
        <end position="109"/>
    </location>
</feature>
<dbReference type="PANTHER" id="PTHR43840:SF15">
    <property type="entry name" value="MITOCHONDRIAL METAL TRANSPORTER 1-RELATED"/>
    <property type="match status" value="1"/>
</dbReference>
<evidence type="ECO:0000256" key="2">
    <source>
        <dbReference type="ARBA" id="ARBA00008114"/>
    </source>
</evidence>
<dbReference type="GO" id="GO:0005886">
    <property type="term" value="C:plasma membrane"/>
    <property type="evidence" value="ECO:0007669"/>
    <property type="project" value="UniProtKB-SubCell"/>
</dbReference>
<gene>
    <name evidence="11" type="ORF">SU48_06505</name>
</gene>
<dbReference type="Pfam" id="PF16916">
    <property type="entry name" value="ZT_dimer"/>
    <property type="match status" value="1"/>
</dbReference>
<organism evidence="11 12">
    <name type="scientific">Deinococcus puniceus</name>
    <dbReference type="NCBI Taxonomy" id="1182568"/>
    <lineage>
        <taxon>Bacteria</taxon>
        <taxon>Thermotogati</taxon>
        <taxon>Deinococcota</taxon>
        <taxon>Deinococci</taxon>
        <taxon>Deinococcales</taxon>
        <taxon>Deinococcaceae</taxon>
        <taxon>Deinococcus</taxon>
    </lineage>
</organism>
<dbReference type="KEGG" id="dpu:SU48_06505"/>
<dbReference type="Proteomes" id="UP000077363">
    <property type="component" value="Chromosome"/>
</dbReference>
<dbReference type="GO" id="GO:0015341">
    <property type="term" value="F:zinc efflux antiporter activity"/>
    <property type="evidence" value="ECO:0007669"/>
    <property type="project" value="TreeGrafter"/>
</dbReference>
<feature type="transmembrane region" description="Helical" evidence="8">
    <location>
        <begin position="121"/>
        <end position="141"/>
    </location>
</feature>
<dbReference type="InterPro" id="IPR002524">
    <property type="entry name" value="Cation_efflux"/>
</dbReference>
<comment type="similarity">
    <text evidence="2">Belongs to the cation diffusion facilitator (CDF) transporter (TC 2.A.4) family.</text>
</comment>
<feature type="transmembrane region" description="Helical" evidence="8">
    <location>
        <begin position="161"/>
        <end position="178"/>
    </location>
</feature>
<dbReference type="NCBIfam" id="TIGR01297">
    <property type="entry name" value="CDF"/>
    <property type="match status" value="1"/>
</dbReference>
<dbReference type="OrthoDB" id="9806522at2"/>
<dbReference type="GO" id="GO:0015093">
    <property type="term" value="F:ferrous iron transmembrane transporter activity"/>
    <property type="evidence" value="ECO:0007669"/>
    <property type="project" value="TreeGrafter"/>
</dbReference>